<protein>
    <recommendedName>
        <fullName evidence="4">dTTP/UTP pyrophosphatase</fullName>
        <shortName evidence="4">dTTPase/UTPase</shortName>
        <ecNumber evidence="4">3.6.1.9</ecNumber>
    </recommendedName>
    <alternativeName>
        <fullName evidence="4">Nucleoside triphosphate pyrophosphatase</fullName>
    </alternativeName>
    <alternativeName>
        <fullName evidence="4">Nucleotide pyrophosphatase</fullName>
        <shortName evidence="4">Nucleotide PPase</shortName>
    </alternativeName>
</protein>
<comment type="subcellular location">
    <subcellularLocation>
        <location evidence="4">Cytoplasm</location>
    </subcellularLocation>
</comment>
<dbReference type="InParanoid" id="A0A1Y5S2P2"/>
<comment type="similarity">
    <text evidence="4">Belongs to the Maf family. YhdE subfamily.</text>
</comment>
<reference evidence="5 6" key="1">
    <citation type="submission" date="2017-03" db="EMBL/GenBank/DDBJ databases">
        <authorList>
            <person name="Afonso C.L."/>
            <person name="Miller P.J."/>
            <person name="Scott M.A."/>
            <person name="Spackman E."/>
            <person name="Goraichik I."/>
            <person name="Dimitrov K.M."/>
            <person name="Suarez D.L."/>
            <person name="Swayne D.E."/>
        </authorList>
    </citation>
    <scope>NUCLEOTIDE SEQUENCE [LARGE SCALE GENOMIC DNA]</scope>
    <source>
        <strain evidence="5 6">CECT 7691</strain>
    </source>
</reference>
<sequence length="210" mass="22022">MGISQPFEPPPLTLASASPRRVQLLRQLRLEPAAVDPAEIDETPRAGESARLLAGRLASGKAAAVAPRHAGHFVLAADTVVALGRRILPKAEDEASARHCLNLLSGRAHRVYTGLALIAPDGREATRVVASRVTFKRLDRAEIDGYLASGEWHGKAGGYAIQGLAAAFVSALQGSYSAVVGLPLHETACLLTGLGYPLWQAQAAAPADAR</sequence>
<dbReference type="PIRSF" id="PIRSF006305">
    <property type="entry name" value="Maf"/>
    <property type="match status" value="1"/>
</dbReference>
<keyword evidence="4" id="KW-0963">Cytoplasm</keyword>
<dbReference type="Gene3D" id="3.90.950.10">
    <property type="match status" value="1"/>
</dbReference>
<feature type="active site" description="Proton acceptor" evidence="4">
    <location>
        <position position="78"/>
    </location>
</feature>
<dbReference type="PANTHER" id="PTHR43213:SF5">
    <property type="entry name" value="BIFUNCTIONAL DTTP_UTP PYROPHOSPHATASE_METHYLTRANSFERASE PROTEIN-RELATED"/>
    <property type="match status" value="1"/>
</dbReference>
<dbReference type="FunCoup" id="A0A1Y5S2P2">
    <property type="interactions" value="387"/>
</dbReference>
<evidence type="ECO:0000313" key="5">
    <source>
        <dbReference type="EMBL" id="SLN31237.1"/>
    </source>
</evidence>
<name>A0A1Y5S2P2_9PROT</name>
<feature type="site" description="Important for substrate specificity" evidence="4">
    <location>
        <position position="162"/>
    </location>
</feature>
<dbReference type="Pfam" id="PF02545">
    <property type="entry name" value="Maf"/>
    <property type="match status" value="1"/>
</dbReference>
<evidence type="ECO:0000256" key="3">
    <source>
        <dbReference type="ARBA" id="ARBA00023080"/>
    </source>
</evidence>
<dbReference type="SUPFAM" id="SSF52972">
    <property type="entry name" value="ITPase-like"/>
    <property type="match status" value="1"/>
</dbReference>
<keyword evidence="6" id="KW-1185">Reference proteome</keyword>
<comment type="catalytic activity">
    <reaction evidence="4">
        <text>UTP + H2O = UMP + diphosphate + H(+)</text>
        <dbReference type="Rhea" id="RHEA:29395"/>
        <dbReference type="ChEBI" id="CHEBI:15377"/>
        <dbReference type="ChEBI" id="CHEBI:15378"/>
        <dbReference type="ChEBI" id="CHEBI:33019"/>
        <dbReference type="ChEBI" id="CHEBI:46398"/>
        <dbReference type="ChEBI" id="CHEBI:57865"/>
        <dbReference type="EC" id="3.6.1.9"/>
    </reaction>
</comment>
<dbReference type="InterPro" id="IPR003697">
    <property type="entry name" value="Maf-like"/>
</dbReference>
<evidence type="ECO:0000256" key="1">
    <source>
        <dbReference type="ARBA" id="ARBA00001968"/>
    </source>
</evidence>
<comment type="cofactor">
    <cofactor evidence="1 4">
        <name>a divalent metal cation</name>
        <dbReference type="ChEBI" id="CHEBI:60240"/>
    </cofactor>
</comment>
<comment type="caution">
    <text evidence="4">Lacks conserved residue(s) required for the propagation of feature annotation.</text>
</comment>
<dbReference type="Proteomes" id="UP000193200">
    <property type="component" value="Unassembled WGS sequence"/>
</dbReference>
<dbReference type="CDD" id="cd00555">
    <property type="entry name" value="Maf"/>
    <property type="match status" value="1"/>
</dbReference>
<accession>A0A1Y5S2P2</accession>
<evidence type="ECO:0000256" key="2">
    <source>
        <dbReference type="ARBA" id="ARBA00022801"/>
    </source>
</evidence>
<dbReference type="HAMAP" id="MF_00528">
    <property type="entry name" value="Maf"/>
    <property type="match status" value="1"/>
</dbReference>
<keyword evidence="2 4" id="KW-0378">Hydrolase</keyword>
<dbReference type="GO" id="GO:0009117">
    <property type="term" value="P:nucleotide metabolic process"/>
    <property type="evidence" value="ECO:0007669"/>
    <property type="project" value="UniProtKB-KW"/>
</dbReference>
<dbReference type="InterPro" id="IPR029001">
    <property type="entry name" value="ITPase-like_fam"/>
</dbReference>
<comment type="catalytic activity">
    <reaction evidence="4">
        <text>dTTP + H2O = dTMP + diphosphate + H(+)</text>
        <dbReference type="Rhea" id="RHEA:28534"/>
        <dbReference type="ChEBI" id="CHEBI:15377"/>
        <dbReference type="ChEBI" id="CHEBI:15378"/>
        <dbReference type="ChEBI" id="CHEBI:33019"/>
        <dbReference type="ChEBI" id="CHEBI:37568"/>
        <dbReference type="ChEBI" id="CHEBI:63528"/>
        <dbReference type="EC" id="3.6.1.9"/>
    </reaction>
</comment>
<dbReference type="GO" id="GO:0036218">
    <property type="term" value="F:dTTP diphosphatase activity"/>
    <property type="evidence" value="ECO:0007669"/>
    <property type="project" value="RHEA"/>
</dbReference>
<dbReference type="PANTHER" id="PTHR43213">
    <property type="entry name" value="BIFUNCTIONAL DTTP/UTP PYROPHOSPHATASE/METHYLTRANSFERASE PROTEIN-RELATED"/>
    <property type="match status" value="1"/>
</dbReference>
<dbReference type="AlphaFoldDB" id="A0A1Y5S2P2"/>
<dbReference type="EC" id="3.6.1.9" evidence="4"/>
<comment type="function">
    <text evidence="4">Nucleoside triphosphate pyrophosphatase that hydrolyzes dTTP and UTP. May have a dual role in cell division arrest and in preventing the incorporation of modified nucleotides into cellular nucleic acids.</text>
</comment>
<dbReference type="EMBL" id="FWFR01000001">
    <property type="protein sequence ID" value="SLN31237.1"/>
    <property type="molecule type" value="Genomic_DNA"/>
</dbReference>
<keyword evidence="3 4" id="KW-0546">Nucleotide metabolism</keyword>
<proteinExistence type="inferred from homology"/>
<evidence type="ECO:0000256" key="4">
    <source>
        <dbReference type="HAMAP-Rule" id="MF_00528"/>
    </source>
</evidence>
<dbReference type="RefSeq" id="WP_085882368.1">
    <property type="nucleotide sequence ID" value="NZ_FWFR01000001.1"/>
</dbReference>
<dbReference type="OrthoDB" id="9807767at2"/>
<feature type="site" description="Important for substrate specificity" evidence="4">
    <location>
        <position position="79"/>
    </location>
</feature>
<organism evidence="5 6">
    <name type="scientific">Oceanibacterium hippocampi</name>
    <dbReference type="NCBI Taxonomy" id="745714"/>
    <lineage>
        <taxon>Bacteria</taxon>
        <taxon>Pseudomonadati</taxon>
        <taxon>Pseudomonadota</taxon>
        <taxon>Alphaproteobacteria</taxon>
        <taxon>Sneathiellales</taxon>
        <taxon>Sneathiellaceae</taxon>
        <taxon>Oceanibacterium</taxon>
    </lineage>
</organism>
<dbReference type="GO" id="GO:0005737">
    <property type="term" value="C:cytoplasm"/>
    <property type="evidence" value="ECO:0007669"/>
    <property type="project" value="UniProtKB-SubCell"/>
</dbReference>
<feature type="site" description="Important for substrate specificity" evidence="4">
    <location>
        <position position="20"/>
    </location>
</feature>
<evidence type="ECO:0000313" key="6">
    <source>
        <dbReference type="Proteomes" id="UP000193200"/>
    </source>
</evidence>
<dbReference type="GO" id="GO:0036221">
    <property type="term" value="F:UTP diphosphatase activity"/>
    <property type="evidence" value="ECO:0007669"/>
    <property type="project" value="RHEA"/>
</dbReference>
<dbReference type="NCBIfam" id="TIGR00172">
    <property type="entry name" value="maf"/>
    <property type="match status" value="1"/>
</dbReference>
<gene>
    <name evidence="5" type="primary">yhdE</name>
    <name evidence="5" type="ORF">OCH7691_01110</name>
</gene>